<gene>
    <name evidence="1" type="ORF">SDC9_107820</name>
</gene>
<dbReference type="Gene3D" id="2.120.10.30">
    <property type="entry name" value="TolB, C-terminal domain"/>
    <property type="match status" value="1"/>
</dbReference>
<sequence>MAFFINESDSICAIAHRKISFWGASPGESVYFGDQNSTEFTFSKNGKYLYHLRNFPAYTAFAVDTVTGEKLKYFGQAIWFKETQDGKTLAVYRPENHIDLYEVGEWDKPYKTLHYDGGRDDYYYFYSTPMGGMSFSPDGKKLAVVNHIWGKIILFDVKTGGAEILLDGGKFSKYFHSLGIGLADVPIYWSPDGTKITAVYNKPYIDEYRGGMTINVKTGRAEEIPSHIHYEQSPDYRYFFKLNLQERKLRVYSALSEELLYTIKDCDWACFGYGDLLLTTDEAAKFTTVRQVSKGEALSTFEESASPRHMLRSWYRTSYDGKYISMISSDMNERYAVMRLTDTGEMIQKIPYANNIIWSPRDSRFAVDMSGTAMNSKLSYITHIDDLETIMKKAVAKLGGRRLSDSEREKYWLP</sequence>
<comment type="caution">
    <text evidence="1">The sequence shown here is derived from an EMBL/GenBank/DDBJ whole genome shotgun (WGS) entry which is preliminary data.</text>
</comment>
<dbReference type="SUPFAM" id="SSF82171">
    <property type="entry name" value="DPP6 N-terminal domain-like"/>
    <property type="match status" value="1"/>
</dbReference>
<dbReference type="AlphaFoldDB" id="A0A645B7D7"/>
<protein>
    <recommendedName>
        <fullName evidence="2">Protein TolB</fullName>
    </recommendedName>
</protein>
<evidence type="ECO:0000313" key="1">
    <source>
        <dbReference type="EMBL" id="MPM60966.1"/>
    </source>
</evidence>
<accession>A0A645B7D7</accession>
<dbReference type="InterPro" id="IPR011042">
    <property type="entry name" value="6-blade_b-propeller_TolB-like"/>
</dbReference>
<organism evidence="1">
    <name type="scientific">bioreactor metagenome</name>
    <dbReference type="NCBI Taxonomy" id="1076179"/>
    <lineage>
        <taxon>unclassified sequences</taxon>
        <taxon>metagenomes</taxon>
        <taxon>ecological metagenomes</taxon>
    </lineage>
</organism>
<proteinExistence type="predicted"/>
<evidence type="ECO:0008006" key="2">
    <source>
        <dbReference type="Google" id="ProtNLM"/>
    </source>
</evidence>
<reference evidence="1" key="1">
    <citation type="submission" date="2019-08" db="EMBL/GenBank/DDBJ databases">
        <authorList>
            <person name="Kucharzyk K."/>
            <person name="Murdoch R.W."/>
            <person name="Higgins S."/>
            <person name="Loffler F."/>
        </authorList>
    </citation>
    <scope>NUCLEOTIDE SEQUENCE</scope>
</reference>
<name>A0A645B7D7_9ZZZZ</name>
<dbReference type="EMBL" id="VSSQ01018078">
    <property type="protein sequence ID" value="MPM60966.1"/>
    <property type="molecule type" value="Genomic_DNA"/>
</dbReference>